<protein>
    <submittedName>
        <fullName evidence="2">Uncharacterized protein</fullName>
    </submittedName>
</protein>
<sequence>MRWGREEHVVSEDVFSISRVGKNRGMGMRQHPESPSTLVSSFRVIRGLYGGPVSEHGGGWVRSGPARNDQWGMLRA</sequence>
<evidence type="ECO:0000256" key="1">
    <source>
        <dbReference type="SAM" id="MobiDB-lite"/>
    </source>
</evidence>
<organism evidence="2 3">
    <name type="scientific">Colletotrichum spinosum</name>
    <dbReference type="NCBI Taxonomy" id="1347390"/>
    <lineage>
        <taxon>Eukaryota</taxon>
        <taxon>Fungi</taxon>
        <taxon>Dikarya</taxon>
        <taxon>Ascomycota</taxon>
        <taxon>Pezizomycotina</taxon>
        <taxon>Sordariomycetes</taxon>
        <taxon>Hypocreomycetidae</taxon>
        <taxon>Glomerellales</taxon>
        <taxon>Glomerellaceae</taxon>
        <taxon>Colletotrichum</taxon>
        <taxon>Colletotrichum orbiculare species complex</taxon>
    </lineage>
</organism>
<reference evidence="2 3" key="1">
    <citation type="submission" date="2018-11" db="EMBL/GenBank/DDBJ databases">
        <title>Genome sequence and assembly of Colletotrichum spinosum.</title>
        <authorList>
            <person name="Gan P."/>
            <person name="Shirasu K."/>
        </authorList>
    </citation>
    <scope>NUCLEOTIDE SEQUENCE [LARGE SCALE GENOMIC DNA]</scope>
    <source>
        <strain evidence="2 3">CBS 515.97</strain>
    </source>
</reference>
<dbReference type="EMBL" id="QAPG01000281">
    <property type="protein sequence ID" value="TDZ29430.1"/>
    <property type="molecule type" value="Genomic_DNA"/>
</dbReference>
<proteinExistence type="predicted"/>
<name>A0A4R8PYI2_9PEZI</name>
<keyword evidence="3" id="KW-1185">Reference proteome</keyword>
<dbReference type="Proteomes" id="UP000295083">
    <property type="component" value="Unassembled WGS sequence"/>
</dbReference>
<accession>A0A4R8PYI2</accession>
<dbReference type="AlphaFoldDB" id="A0A4R8PYI2"/>
<comment type="caution">
    <text evidence="2">The sequence shown here is derived from an EMBL/GenBank/DDBJ whole genome shotgun (WGS) entry which is preliminary data.</text>
</comment>
<gene>
    <name evidence="2" type="ORF">C8035_v011344</name>
</gene>
<evidence type="ECO:0000313" key="2">
    <source>
        <dbReference type="EMBL" id="TDZ29430.1"/>
    </source>
</evidence>
<feature type="region of interest" description="Disordered" evidence="1">
    <location>
        <begin position="56"/>
        <end position="76"/>
    </location>
</feature>
<evidence type="ECO:0000313" key="3">
    <source>
        <dbReference type="Proteomes" id="UP000295083"/>
    </source>
</evidence>